<dbReference type="EMBL" id="CAXIEN010000019">
    <property type="protein sequence ID" value="CAL1265784.1"/>
    <property type="molecule type" value="Genomic_DNA"/>
</dbReference>
<evidence type="ECO:0000313" key="2">
    <source>
        <dbReference type="Proteomes" id="UP001497382"/>
    </source>
</evidence>
<evidence type="ECO:0008006" key="3">
    <source>
        <dbReference type="Google" id="ProtNLM"/>
    </source>
</evidence>
<dbReference type="Proteomes" id="UP001497382">
    <property type="component" value="Unassembled WGS sequence"/>
</dbReference>
<evidence type="ECO:0000313" key="1">
    <source>
        <dbReference type="EMBL" id="CAL1265784.1"/>
    </source>
</evidence>
<gene>
    <name evidence="1" type="ORF">LARSCL_LOCUS2733</name>
</gene>
<organism evidence="1 2">
    <name type="scientific">Larinioides sclopetarius</name>
    <dbReference type="NCBI Taxonomy" id="280406"/>
    <lineage>
        <taxon>Eukaryota</taxon>
        <taxon>Metazoa</taxon>
        <taxon>Ecdysozoa</taxon>
        <taxon>Arthropoda</taxon>
        <taxon>Chelicerata</taxon>
        <taxon>Arachnida</taxon>
        <taxon>Araneae</taxon>
        <taxon>Araneomorphae</taxon>
        <taxon>Entelegynae</taxon>
        <taxon>Araneoidea</taxon>
        <taxon>Araneidae</taxon>
        <taxon>Larinioides</taxon>
    </lineage>
</organism>
<comment type="caution">
    <text evidence="1">The sequence shown here is derived from an EMBL/GenBank/DDBJ whole genome shotgun (WGS) entry which is preliminary data.</text>
</comment>
<sequence>MAFIDDQPLPVEIDGENCHEVEFNFTVHNYRDIVTVGYTQEHKIKCNTLETEWSIWLIFQKQDSDISCIINISRTDVKVASVTVSFRMIIYNPIHHDFMEISACPETEVASNWNFKQTAKPVVPSGNENLLNGENLSVKFCLKVAGCH</sequence>
<reference evidence="1 2" key="1">
    <citation type="submission" date="2024-04" db="EMBL/GenBank/DDBJ databases">
        <authorList>
            <person name="Rising A."/>
            <person name="Reimegard J."/>
            <person name="Sonavane S."/>
            <person name="Akerstrom W."/>
            <person name="Nylinder S."/>
            <person name="Hedman E."/>
            <person name="Kallberg Y."/>
        </authorList>
    </citation>
    <scope>NUCLEOTIDE SEQUENCE [LARGE SCALE GENOMIC DNA]</scope>
</reference>
<dbReference type="AlphaFoldDB" id="A0AAV1Z383"/>
<proteinExistence type="predicted"/>
<protein>
    <recommendedName>
        <fullName evidence="3">Galectin</fullName>
    </recommendedName>
</protein>
<name>A0AAV1Z383_9ARAC</name>
<keyword evidence="2" id="KW-1185">Reference proteome</keyword>
<accession>A0AAV1Z383</accession>